<feature type="chain" id="PRO_5037780222" description="PEP-CTERM protein-sorting domain-containing protein" evidence="1">
    <location>
        <begin position="22"/>
        <end position="226"/>
    </location>
</feature>
<keyword evidence="3" id="KW-1185">Reference proteome</keyword>
<name>A0A931IZJ7_9BURK</name>
<evidence type="ECO:0000313" key="2">
    <source>
        <dbReference type="EMBL" id="MBH9575933.1"/>
    </source>
</evidence>
<feature type="signal peptide" evidence="1">
    <location>
        <begin position="1"/>
        <end position="21"/>
    </location>
</feature>
<evidence type="ECO:0000313" key="3">
    <source>
        <dbReference type="Proteomes" id="UP000613266"/>
    </source>
</evidence>
<organism evidence="2 3">
    <name type="scientific">Inhella proteolytica</name>
    <dbReference type="NCBI Taxonomy" id="2795029"/>
    <lineage>
        <taxon>Bacteria</taxon>
        <taxon>Pseudomonadati</taxon>
        <taxon>Pseudomonadota</taxon>
        <taxon>Betaproteobacteria</taxon>
        <taxon>Burkholderiales</taxon>
        <taxon>Sphaerotilaceae</taxon>
        <taxon>Inhella</taxon>
    </lineage>
</organism>
<sequence length="226" mass="24318">MKRSRALALLAGAVFSLNAMAWTVSFSGTIDQGFDNSGVFGVAGRDLRGLSFTQTIEIATDPALWSVTNGGPVFTDISGHGPAFVDTVTVDGQTVRFEVEATGYGRQFLFDEFSTQHTGADYLYTDQRGLAQGDTLRAFQYAYSYLQAFMPSLDFDQRLDLPASGLTTWSEFVITGQRHANFYGNASSIRVNGGPGQEVPEPTPLALAGFGLLLLGGHARRRGRGA</sequence>
<dbReference type="AlphaFoldDB" id="A0A931IZJ7"/>
<dbReference type="RefSeq" id="WP_198109554.1">
    <property type="nucleotide sequence ID" value="NZ_JAEDAK010000002.1"/>
</dbReference>
<keyword evidence="1" id="KW-0732">Signal</keyword>
<evidence type="ECO:0008006" key="4">
    <source>
        <dbReference type="Google" id="ProtNLM"/>
    </source>
</evidence>
<dbReference type="Proteomes" id="UP000613266">
    <property type="component" value="Unassembled WGS sequence"/>
</dbReference>
<dbReference type="EMBL" id="JAEDAK010000002">
    <property type="protein sequence ID" value="MBH9575933.1"/>
    <property type="molecule type" value="Genomic_DNA"/>
</dbReference>
<reference evidence="2" key="1">
    <citation type="submission" date="2020-12" db="EMBL/GenBank/DDBJ databases">
        <title>The genome sequence of Inhella sp. 1Y17.</title>
        <authorList>
            <person name="Liu Y."/>
        </authorList>
    </citation>
    <scope>NUCLEOTIDE SEQUENCE</scope>
    <source>
        <strain evidence="2">1Y17</strain>
    </source>
</reference>
<comment type="caution">
    <text evidence="2">The sequence shown here is derived from an EMBL/GenBank/DDBJ whole genome shotgun (WGS) entry which is preliminary data.</text>
</comment>
<protein>
    <recommendedName>
        <fullName evidence="4">PEP-CTERM protein-sorting domain-containing protein</fullName>
    </recommendedName>
</protein>
<accession>A0A931IZJ7</accession>
<proteinExistence type="predicted"/>
<evidence type="ECO:0000256" key="1">
    <source>
        <dbReference type="SAM" id="SignalP"/>
    </source>
</evidence>
<gene>
    <name evidence="2" type="ORF">I7X39_03345</name>
</gene>